<accession>A0ABN0CVM0</accession>
<name>A0ABN0CVM0_STRPO</name>
<dbReference type="SMART" id="SM00855">
    <property type="entry name" value="PGAM"/>
    <property type="match status" value="1"/>
</dbReference>
<reference evidence="1 2" key="1">
    <citation type="journal article" date="2014" name="Int. J. Syst. Evol. Microbiol.">
        <title>Phylogenomics and the dynamic genome evolution of the genus Streptococcus.</title>
        <authorList>
            <consortium name="The Broad Institute Genome Sequencing Platform"/>
            <person name="Richards V.P."/>
            <person name="Palmer S.R."/>
            <person name="Pavinski Bitar P.D."/>
            <person name="Qin X."/>
            <person name="Weinstock G.M."/>
            <person name="Highlander S.K."/>
            <person name="Town C.D."/>
            <person name="Burne R.A."/>
            <person name="Stanhope M.J."/>
        </authorList>
    </citation>
    <scope>NUCLEOTIDE SEQUENCE [LARGE SCALE GENOMIC DNA]</scope>
    <source>
        <strain evidence="1 2">Jelinkova 176</strain>
    </source>
</reference>
<evidence type="ECO:0000313" key="2">
    <source>
        <dbReference type="Proteomes" id="UP000005356"/>
    </source>
</evidence>
<dbReference type="Pfam" id="PF00300">
    <property type="entry name" value="His_Phos_1"/>
    <property type="match status" value="1"/>
</dbReference>
<dbReference type="SUPFAM" id="SSF53254">
    <property type="entry name" value="Phosphoglycerate mutase-like"/>
    <property type="match status" value="1"/>
</dbReference>
<dbReference type="CDD" id="cd07067">
    <property type="entry name" value="HP_PGM_like"/>
    <property type="match status" value="1"/>
</dbReference>
<dbReference type="Proteomes" id="UP000005356">
    <property type="component" value="Unassembled WGS sequence"/>
</dbReference>
<protein>
    <submittedName>
        <fullName evidence="1">Phosphoglycerate mutase family protein</fullName>
    </submittedName>
</protein>
<comment type="caution">
    <text evidence="1">The sequence shown here is derived from an EMBL/GenBank/DDBJ whole genome shotgun (WGS) entry which is preliminary data.</text>
</comment>
<dbReference type="PANTHER" id="PTHR48100:SF9">
    <property type="entry name" value="PHOSPHOGLYCERATE MUTASE 2 PARALOG"/>
    <property type="match status" value="1"/>
</dbReference>
<sequence length="255" mass="29130">MPVKVKSCYNLIMYRIWEVKMSKTRLYIARHGKTMFNTIGRAQGWSDTPLTKKGEEGIRELGLGLKDAGIPFKAAFSSDSGRTMQTMEIILKESENEFLPYTRDKRIREWCFGSLDGAYDAELFMGVLPRTKAFEGKKDMRDVPYSELAESIVEVDTANWAEPWEVLKKRIYEGFEAIALSIENSGGGNAIVVSHGMTIGTFMWLIDPNREKQFIDNGSVTIVDFEEGQFRIKTIGDMSYRYRGQEIIEKISNEK</sequence>
<keyword evidence="2" id="KW-1185">Reference proteome</keyword>
<gene>
    <name evidence="1" type="ORF">STRPO_1067</name>
</gene>
<organism evidence="1 2">
    <name type="scientific">Streptococcus porcinus str. Jelinkova 176</name>
    <dbReference type="NCBI Taxonomy" id="873448"/>
    <lineage>
        <taxon>Bacteria</taxon>
        <taxon>Bacillati</taxon>
        <taxon>Bacillota</taxon>
        <taxon>Bacilli</taxon>
        <taxon>Lactobacillales</taxon>
        <taxon>Streptococcaceae</taxon>
        <taxon>Streptococcus</taxon>
    </lineage>
</organism>
<dbReference type="InterPro" id="IPR050275">
    <property type="entry name" value="PGM_Phosphatase"/>
</dbReference>
<dbReference type="InterPro" id="IPR029033">
    <property type="entry name" value="His_PPase_superfam"/>
</dbReference>
<evidence type="ECO:0000313" key="1">
    <source>
        <dbReference type="EMBL" id="EGJ27255.1"/>
    </source>
</evidence>
<dbReference type="EMBL" id="AEUU02000001">
    <property type="protein sequence ID" value="EGJ27255.1"/>
    <property type="molecule type" value="Genomic_DNA"/>
</dbReference>
<proteinExistence type="predicted"/>
<dbReference type="Gene3D" id="3.40.50.1240">
    <property type="entry name" value="Phosphoglycerate mutase-like"/>
    <property type="match status" value="1"/>
</dbReference>
<dbReference type="PANTHER" id="PTHR48100">
    <property type="entry name" value="BROAD-SPECIFICITY PHOSPHATASE YOR283W-RELATED"/>
    <property type="match status" value="1"/>
</dbReference>
<dbReference type="InterPro" id="IPR013078">
    <property type="entry name" value="His_Pase_superF_clade-1"/>
</dbReference>